<proteinExistence type="predicted"/>
<dbReference type="InterPro" id="IPR001680">
    <property type="entry name" value="WD40_rpt"/>
</dbReference>
<dbReference type="Gene3D" id="2.130.10.10">
    <property type="entry name" value="YVTN repeat-like/Quinoprotein amine dehydrogenase"/>
    <property type="match status" value="1"/>
</dbReference>
<dbReference type="EMBL" id="JACMSC010000019">
    <property type="protein sequence ID" value="KAG6474778.1"/>
    <property type="molecule type" value="Genomic_DNA"/>
</dbReference>
<keyword evidence="2" id="KW-0677">Repeat</keyword>
<keyword evidence="1 3" id="KW-0853">WD repeat</keyword>
<gene>
    <name evidence="4" type="ORF">ZIOFF_068717</name>
</gene>
<dbReference type="PANTHER" id="PTHR15574">
    <property type="entry name" value="WD REPEAT DOMAIN-CONTAINING FAMILY"/>
    <property type="match status" value="1"/>
</dbReference>
<keyword evidence="5" id="KW-1185">Reference proteome</keyword>
<dbReference type="AlphaFoldDB" id="A0A8J5BM92"/>
<dbReference type="GO" id="GO:0005737">
    <property type="term" value="C:cytoplasm"/>
    <property type="evidence" value="ECO:0007669"/>
    <property type="project" value="TreeGrafter"/>
</dbReference>
<organism evidence="4 5">
    <name type="scientific">Zingiber officinale</name>
    <name type="common">Ginger</name>
    <name type="synonym">Amomum zingiber</name>
    <dbReference type="NCBI Taxonomy" id="94328"/>
    <lineage>
        <taxon>Eukaryota</taxon>
        <taxon>Viridiplantae</taxon>
        <taxon>Streptophyta</taxon>
        <taxon>Embryophyta</taxon>
        <taxon>Tracheophyta</taxon>
        <taxon>Spermatophyta</taxon>
        <taxon>Magnoliopsida</taxon>
        <taxon>Liliopsida</taxon>
        <taxon>Zingiberales</taxon>
        <taxon>Zingiberaceae</taxon>
        <taxon>Zingiber</taxon>
    </lineage>
</organism>
<name>A0A8J5BM92_ZINOF</name>
<evidence type="ECO:0000256" key="2">
    <source>
        <dbReference type="ARBA" id="ARBA00022737"/>
    </source>
</evidence>
<evidence type="ECO:0000313" key="5">
    <source>
        <dbReference type="Proteomes" id="UP000734854"/>
    </source>
</evidence>
<dbReference type="InterPro" id="IPR015943">
    <property type="entry name" value="WD40/YVTN_repeat-like_dom_sf"/>
</dbReference>
<dbReference type="InterPro" id="IPR036322">
    <property type="entry name" value="WD40_repeat_dom_sf"/>
</dbReference>
<sequence length="268" mass="29294">MPPALGLSHLGSGLPAVNKSTDAWRARRILVSVERQCSFVGRGKMGKQTALGFSAESKLQEALNAAVVVSLPHKQDDDLDEILEFSLIKDLAWDFISKQGTEYVIMPWGFDLLNSVPCFGCQVVAVFRAIRVVSMPLHGTPKGLLHSIETGHNANIFSTKFVPDTSDDLVVSGAGDAEVRIFSLSHSSSRSAEAPLEPVASYKCHTMRVKKLAVMLELLGSQEWPIAVKLKDEGVHRDSMKPDCILTEDDVTDGEWIGDLFQASSSKW</sequence>
<dbReference type="GO" id="GO:0045717">
    <property type="term" value="P:negative regulation of fatty acid biosynthetic process"/>
    <property type="evidence" value="ECO:0007669"/>
    <property type="project" value="TreeGrafter"/>
</dbReference>
<evidence type="ECO:0000256" key="3">
    <source>
        <dbReference type="PROSITE-ProRule" id="PRU00221"/>
    </source>
</evidence>
<comment type="caution">
    <text evidence="4">The sequence shown here is derived from an EMBL/GenBank/DDBJ whole genome shotgun (WGS) entry which is preliminary data.</text>
</comment>
<dbReference type="PROSITE" id="PS50082">
    <property type="entry name" value="WD_REPEATS_2"/>
    <property type="match status" value="1"/>
</dbReference>
<dbReference type="GO" id="GO:0080008">
    <property type="term" value="C:Cul4-RING E3 ubiquitin ligase complex"/>
    <property type="evidence" value="ECO:0007669"/>
    <property type="project" value="TreeGrafter"/>
</dbReference>
<evidence type="ECO:0000256" key="1">
    <source>
        <dbReference type="ARBA" id="ARBA00022574"/>
    </source>
</evidence>
<dbReference type="SUPFAM" id="SSF50978">
    <property type="entry name" value="WD40 repeat-like"/>
    <property type="match status" value="1"/>
</dbReference>
<dbReference type="Proteomes" id="UP000734854">
    <property type="component" value="Unassembled WGS sequence"/>
</dbReference>
<feature type="repeat" description="WD" evidence="3">
    <location>
        <begin position="149"/>
        <end position="192"/>
    </location>
</feature>
<reference evidence="4 5" key="1">
    <citation type="submission" date="2020-08" db="EMBL/GenBank/DDBJ databases">
        <title>Plant Genome Project.</title>
        <authorList>
            <person name="Zhang R.-G."/>
        </authorList>
    </citation>
    <scope>NUCLEOTIDE SEQUENCE [LARGE SCALE GENOMIC DNA]</scope>
    <source>
        <tissue evidence="4">Rhizome</tissue>
    </source>
</reference>
<evidence type="ECO:0000313" key="4">
    <source>
        <dbReference type="EMBL" id="KAG6474778.1"/>
    </source>
</evidence>
<accession>A0A8J5BM92</accession>
<protein>
    <submittedName>
        <fullName evidence="4">Uncharacterized protein</fullName>
    </submittedName>
</protein>
<dbReference type="InterPro" id="IPR045151">
    <property type="entry name" value="DCAF8"/>
</dbReference>
<dbReference type="PANTHER" id="PTHR15574:SF40">
    <property type="entry name" value="WD AND TETRATRICOPEPTIDE REPEATS PROTEIN 1"/>
    <property type="match status" value="1"/>
</dbReference>